<dbReference type="Gene3D" id="3.90.226.10">
    <property type="entry name" value="2-enoyl-CoA Hydratase, Chain A, domain 1"/>
    <property type="match status" value="1"/>
</dbReference>
<reference evidence="1 2" key="1">
    <citation type="submission" date="2019-09" db="EMBL/GenBank/DDBJ databases">
        <title>Whole-genome sequence of the purple sulfur bacterium Thiohalocapsa marina DSM 19078.</title>
        <authorList>
            <person name="Kyndt J.A."/>
            <person name="Meyer T.E."/>
        </authorList>
    </citation>
    <scope>NUCLEOTIDE SEQUENCE [LARGE SCALE GENOMIC DNA]</scope>
    <source>
        <strain evidence="1 2">DSM 19078</strain>
    </source>
</reference>
<dbReference type="EMBL" id="VWXX01000041">
    <property type="protein sequence ID" value="KAA6182744.1"/>
    <property type="molecule type" value="Genomic_DNA"/>
</dbReference>
<name>A0A5M8FEB8_9GAMM</name>
<evidence type="ECO:0000313" key="2">
    <source>
        <dbReference type="Proteomes" id="UP000322981"/>
    </source>
</evidence>
<organism evidence="1 2">
    <name type="scientific">Thiohalocapsa marina</name>
    <dbReference type="NCBI Taxonomy" id="424902"/>
    <lineage>
        <taxon>Bacteria</taxon>
        <taxon>Pseudomonadati</taxon>
        <taxon>Pseudomonadota</taxon>
        <taxon>Gammaproteobacteria</taxon>
        <taxon>Chromatiales</taxon>
        <taxon>Chromatiaceae</taxon>
        <taxon>Thiohalocapsa</taxon>
    </lineage>
</organism>
<dbReference type="RefSeq" id="WP_150094672.1">
    <property type="nucleotide sequence ID" value="NZ_VWXX01000041.1"/>
</dbReference>
<proteinExistence type="predicted"/>
<comment type="caution">
    <text evidence="1">The sequence shown here is derived from an EMBL/GenBank/DDBJ whole genome shotgun (WGS) entry which is preliminary data.</text>
</comment>
<dbReference type="SUPFAM" id="SSF52096">
    <property type="entry name" value="ClpP/crotonase"/>
    <property type="match status" value="1"/>
</dbReference>
<dbReference type="OrthoDB" id="6034073at2"/>
<evidence type="ECO:0000313" key="1">
    <source>
        <dbReference type="EMBL" id="KAA6182744.1"/>
    </source>
</evidence>
<sequence>MAAALVSLSAAVAEEIRPRGSKGAWAWSDNVASTYFEHGIGLAVVFMPEQGCHDAFFAISGNDTLDSLSFTIDGAPYNPVAVDPFYVGEGLPLAGFLLSKQALYDLKNGSVLRIDSNVGSLSASLSGSALAFNHAYGNCMRMGTTQVLQPTPPQASRPLVGSIARDTTSKLSSFETDDGAPVVVFEGDFEQGDSQAIIEALRNSGTSLLVLESAGGLVSEAQMVGYYLRSNNVNAMAGELCASACTFALAGGVERLALSTSRIGLHRSQLLGGGGSLEDGQQVAANYLRYFRSMGVDPELVAIAGSVSSGNMRWLSSTEAERLGLVTVTVPPE</sequence>
<dbReference type="Proteomes" id="UP000322981">
    <property type="component" value="Unassembled WGS sequence"/>
</dbReference>
<gene>
    <name evidence="1" type="ORF">F2Q65_17380</name>
</gene>
<protein>
    <submittedName>
        <fullName evidence="1">Uncharacterized protein</fullName>
    </submittedName>
</protein>
<accession>A0A5M8FEB8</accession>
<dbReference type="AlphaFoldDB" id="A0A5M8FEB8"/>
<dbReference type="InterPro" id="IPR029045">
    <property type="entry name" value="ClpP/crotonase-like_dom_sf"/>
</dbReference>
<keyword evidence="2" id="KW-1185">Reference proteome</keyword>